<gene>
    <name evidence="1" type="ORF">SCLTRI_LOCUS5353</name>
</gene>
<dbReference type="OrthoDB" id="3535411at2759"/>
<accession>A0A8H2VW99</accession>
<name>A0A8H2VW99_9HELO</name>
<keyword evidence="2" id="KW-1185">Reference proteome</keyword>
<comment type="caution">
    <text evidence="1">The sequence shown here is derived from an EMBL/GenBank/DDBJ whole genome shotgun (WGS) entry which is preliminary data.</text>
</comment>
<dbReference type="EMBL" id="CAJHIA010000016">
    <property type="protein sequence ID" value="CAD6445563.1"/>
    <property type="molecule type" value="Genomic_DNA"/>
</dbReference>
<proteinExistence type="predicted"/>
<sequence length="235" mass="26404">MNYRDWSMFTRNWSFETAGCSREGIESIDPLSTTPEVLEGVFGEVQSTKSTNVQQSLARSHVALVPVVKKEQSQKDSATISCHPAIKYVNHSLIVVLNFAPNIGQKSTDIASLVAILPQYAAITTFIHLSIRDVPLVRDTFENYCKRMESINSVVSVLEKFDKIEHFQTQVIGGNSVVPLKSSCVGDGDNGEPTKYTERRSAIGARLRQLWRSEFCKALDQEERDRTNKFWSALE</sequence>
<evidence type="ECO:0000313" key="1">
    <source>
        <dbReference type="EMBL" id="CAD6445563.1"/>
    </source>
</evidence>
<dbReference type="AlphaFoldDB" id="A0A8H2VW99"/>
<dbReference type="Proteomes" id="UP000624404">
    <property type="component" value="Unassembled WGS sequence"/>
</dbReference>
<protein>
    <submittedName>
        <fullName evidence="1">A7e6a567-6442-430a-9f9a-2f7919bb0701-CDS</fullName>
    </submittedName>
</protein>
<organism evidence="1 2">
    <name type="scientific">Sclerotinia trifoliorum</name>
    <dbReference type="NCBI Taxonomy" id="28548"/>
    <lineage>
        <taxon>Eukaryota</taxon>
        <taxon>Fungi</taxon>
        <taxon>Dikarya</taxon>
        <taxon>Ascomycota</taxon>
        <taxon>Pezizomycotina</taxon>
        <taxon>Leotiomycetes</taxon>
        <taxon>Helotiales</taxon>
        <taxon>Sclerotiniaceae</taxon>
        <taxon>Sclerotinia</taxon>
    </lineage>
</organism>
<evidence type="ECO:0000313" key="2">
    <source>
        <dbReference type="Proteomes" id="UP000624404"/>
    </source>
</evidence>
<reference evidence="1" key="1">
    <citation type="submission" date="2020-10" db="EMBL/GenBank/DDBJ databases">
        <authorList>
            <person name="Kusch S."/>
        </authorList>
    </citation>
    <scope>NUCLEOTIDE SEQUENCE</scope>
    <source>
        <strain evidence="1">SwB9</strain>
    </source>
</reference>